<proteinExistence type="predicted"/>
<dbReference type="InterPro" id="IPR029063">
    <property type="entry name" value="SAM-dependent_MTases_sf"/>
</dbReference>
<dbReference type="SUPFAM" id="SSF53335">
    <property type="entry name" value="S-adenosyl-L-methionine-dependent methyltransferases"/>
    <property type="match status" value="1"/>
</dbReference>
<protein>
    <submittedName>
        <fullName evidence="2">Fused MFS/spermidine synthase</fullName>
    </submittedName>
</protein>
<gene>
    <name evidence="2" type="ORF">GCM10009810_07530</name>
</gene>
<dbReference type="NCBIfam" id="NF037959">
    <property type="entry name" value="MFS_SpdSyn"/>
    <property type="match status" value="1"/>
</dbReference>
<dbReference type="Gene3D" id="3.40.50.150">
    <property type="entry name" value="Vaccinia Virus protein VP39"/>
    <property type="match status" value="1"/>
</dbReference>
<name>A0ABP4WBW6_9MICO</name>
<dbReference type="Proteomes" id="UP001501475">
    <property type="component" value="Unassembled WGS sequence"/>
</dbReference>
<dbReference type="RefSeq" id="WP_344062304.1">
    <property type="nucleotide sequence ID" value="NZ_BAAAPN010000019.1"/>
</dbReference>
<keyword evidence="3" id="KW-1185">Reference proteome</keyword>
<accession>A0ABP4WBW6</accession>
<feature type="region of interest" description="Disordered" evidence="1">
    <location>
        <begin position="262"/>
        <end position="287"/>
    </location>
</feature>
<feature type="region of interest" description="Disordered" evidence="1">
    <location>
        <begin position="1"/>
        <end position="34"/>
    </location>
</feature>
<evidence type="ECO:0000313" key="3">
    <source>
        <dbReference type="Proteomes" id="UP001501475"/>
    </source>
</evidence>
<evidence type="ECO:0000313" key="2">
    <source>
        <dbReference type="EMBL" id="GAA1749615.1"/>
    </source>
</evidence>
<evidence type="ECO:0000256" key="1">
    <source>
        <dbReference type="SAM" id="MobiDB-lite"/>
    </source>
</evidence>
<reference evidence="3" key="1">
    <citation type="journal article" date="2019" name="Int. J. Syst. Evol. Microbiol.">
        <title>The Global Catalogue of Microorganisms (GCM) 10K type strain sequencing project: providing services to taxonomists for standard genome sequencing and annotation.</title>
        <authorList>
            <consortium name="The Broad Institute Genomics Platform"/>
            <consortium name="The Broad Institute Genome Sequencing Center for Infectious Disease"/>
            <person name="Wu L."/>
            <person name="Ma J."/>
        </authorList>
    </citation>
    <scope>NUCLEOTIDE SEQUENCE [LARGE SCALE GENOMIC DNA]</scope>
    <source>
        <strain evidence="3">JCM 15591</strain>
    </source>
</reference>
<comment type="caution">
    <text evidence="2">The sequence shown here is derived from an EMBL/GenBank/DDBJ whole genome shotgun (WGS) entry which is preliminary data.</text>
</comment>
<organism evidence="2 3">
    <name type="scientific">Nostocoides vanveenii</name>
    <dbReference type="NCBI Taxonomy" id="330835"/>
    <lineage>
        <taxon>Bacteria</taxon>
        <taxon>Bacillati</taxon>
        <taxon>Actinomycetota</taxon>
        <taxon>Actinomycetes</taxon>
        <taxon>Micrococcales</taxon>
        <taxon>Intrasporangiaceae</taxon>
        <taxon>Nostocoides</taxon>
    </lineage>
</organism>
<sequence>MSGQRRGRAAQSSPEPEAAARVEPDGHGGATVWVSGQPQSHVQLDDPGLLVFEYVQHLGLIVDVLAEDVPPERGLRVTHIGGAGMTLPRYVEHVRPGSPQIVLEPAAAVTEVVRRELPLPRGHRIRVRTAGGRIGVAGMAAGSADLVVLDAFAAGSVPAELTTSEFVRDVARVLRPGGVLAMNIPDEPGRAYLARVVATLTGAAAYGQVVVIGTHDVLKGRRFGNYVVAAGDLPLATVSRAVARCPAPSGLWTDEHARRLARAARPLTDTDAQGSPAPPDPGRWRAR</sequence>
<dbReference type="EMBL" id="BAAAPN010000019">
    <property type="protein sequence ID" value="GAA1749615.1"/>
    <property type="molecule type" value="Genomic_DNA"/>
</dbReference>